<protein>
    <recommendedName>
        <fullName evidence="2">diguanylate cyclase</fullName>
        <ecNumber evidence="2">2.7.7.65</ecNumber>
    </recommendedName>
</protein>
<evidence type="ECO:0000259" key="6">
    <source>
        <dbReference type="PROSITE" id="PS50887"/>
    </source>
</evidence>
<sequence>MPTLQGQRPPPAQDATATPPEAPPHAAAAQASTPQEQADQALAQLGPDIELNLKRDLHWLRFTPALESLFEQETGKSRARHLLVGSVIAIVIYNLFLFTDVLMIPDIVMTAVMVRSGLITPLALLSMAIMWRGLSPLARESLEAGIVLLSAISLCYLLALTEAPQSPFYHPGLVLVILFGNVVVRLRFWFAVATSLTIIVLYALLRPGPATLTDEAVIINVVMMSSCAVFTLFANYILERDQRRGYLLGLRERVRRAELSVSNAELTRLSYADPLTGIANRRELNRYLKNLTDNRGFERIAFILFDIDHFKRYNDHYGHPAGDRCLTQVAHILQASLYRTGDLVARIGGEEFIVVLPDAGQRTALLIAERLREAVEAAAIPHEASPIRPFVTLSAGVSEGAMDGDVLTILSAADTALYRAKAAGRNCVSE</sequence>
<dbReference type="InterPro" id="IPR043128">
    <property type="entry name" value="Rev_trsase/Diguanyl_cyclase"/>
</dbReference>
<dbReference type="Proteomes" id="UP000294489">
    <property type="component" value="Unassembled WGS sequence"/>
</dbReference>
<keyword evidence="5" id="KW-0812">Transmembrane</keyword>
<dbReference type="OrthoDB" id="9812260at2"/>
<evidence type="ECO:0000256" key="5">
    <source>
        <dbReference type="SAM" id="Phobius"/>
    </source>
</evidence>
<feature type="transmembrane region" description="Helical" evidence="5">
    <location>
        <begin position="107"/>
        <end position="130"/>
    </location>
</feature>
<feature type="domain" description="GGDEF" evidence="6">
    <location>
        <begin position="298"/>
        <end position="430"/>
    </location>
</feature>
<dbReference type="Gene3D" id="3.30.70.270">
    <property type="match status" value="1"/>
</dbReference>
<feature type="region of interest" description="Disordered" evidence="4">
    <location>
        <begin position="1"/>
        <end position="38"/>
    </location>
</feature>
<dbReference type="GO" id="GO:0052621">
    <property type="term" value="F:diguanylate cyclase activity"/>
    <property type="evidence" value="ECO:0007669"/>
    <property type="project" value="UniProtKB-EC"/>
</dbReference>
<evidence type="ECO:0000256" key="3">
    <source>
        <dbReference type="ARBA" id="ARBA00034247"/>
    </source>
</evidence>
<accession>A0A4R8FXA2</accession>
<dbReference type="InterPro" id="IPR050469">
    <property type="entry name" value="Diguanylate_Cyclase"/>
</dbReference>
<dbReference type="PANTHER" id="PTHR45138:SF9">
    <property type="entry name" value="DIGUANYLATE CYCLASE DGCM-RELATED"/>
    <property type="match status" value="1"/>
</dbReference>
<dbReference type="NCBIfam" id="TIGR00254">
    <property type="entry name" value="GGDEF"/>
    <property type="match status" value="1"/>
</dbReference>
<name>A0A4R8FXA2_9GAMM</name>
<feature type="transmembrane region" description="Helical" evidence="5">
    <location>
        <begin position="217"/>
        <end position="238"/>
    </location>
</feature>
<dbReference type="InterPro" id="IPR029787">
    <property type="entry name" value="Nucleotide_cyclase"/>
</dbReference>
<dbReference type="FunFam" id="3.30.70.270:FF:000001">
    <property type="entry name" value="Diguanylate cyclase domain protein"/>
    <property type="match status" value="1"/>
</dbReference>
<dbReference type="EC" id="2.7.7.65" evidence="2"/>
<evidence type="ECO:0000256" key="2">
    <source>
        <dbReference type="ARBA" id="ARBA00012528"/>
    </source>
</evidence>
<reference evidence="7 8" key="1">
    <citation type="submission" date="2019-03" db="EMBL/GenBank/DDBJ databases">
        <title>Freshwater and sediment microbial communities from various areas in North America, analyzing microbe dynamics in response to fracking.</title>
        <authorList>
            <person name="Lamendella R."/>
        </authorList>
    </citation>
    <scope>NUCLEOTIDE SEQUENCE [LARGE SCALE GENOMIC DNA]</scope>
    <source>
        <strain evidence="7 8">6_TX</strain>
    </source>
</reference>
<evidence type="ECO:0000256" key="4">
    <source>
        <dbReference type="SAM" id="MobiDB-lite"/>
    </source>
</evidence>
<dbReference type="SUPFAM" id="SSF55073">
    <property type="entry name" value="Nucleotide cyclase"/>
    <property type="match status" value="1"/>
</dbReference>
<evidence type="ECO:0000256" key="1">
    <source>
        <dbReference type="ARBA" id="ARBA00001946"/>
    </source>
</evidence>
<dbReference type="SMART" id="SM00267">
    <property type="entry name" value="GGDEF"/>
    <property type="match status" value="1"/>
</dbReference>
<keyword evidence="5" id="KW-1133">Transmembrane helix</keyword>
<dbReference type="AlphaFoldDB" id="A0A4R8FXA2"/>
<proteinExistence type="predicted"/>
<feature type="transmembrane region" description="Helical" evidence="5">
    <location>
        <begin position="82"/>
        <end position="101"/>
    </location>
</feature>
<comment type="catalytic activity">
    <reaction evidence="3">
        <text>2 GTP = 3',3'-c-di-GMP + 2 diphosphate</text>
        <dbReference type="Rhea" id="RHEA:24898"/>
        <dbReference type="ChEBI" id="CHEBI:33019"/>
        <dbReference type="ChEBI" id="CHEBI:37565"/>
        <dbReference type="ChEBI" id="CHEBI:58805"/>
        <dbReference type="EC" id="2.7.7.65"/>
    </reaction>
</comment>
<organism evidence="7 8">
    <name type="scientific">Modicisalibacter xianhensis</name>
    <dbReference type="NCBI Taxonomy" id="442341"/>
    <lineage>
        <taxon>Bacteria</taxon>
        <taxon>Pseudomonadati</taxon>
        <taxon>Pseudomonadota</taxon>
        <taxon>Gammaproteobacteria</taxon>
        <taxon>Oceanospirillales</taxon>
        <taxon>Halomonadaceae</taxon>
        <taxon>Modicisalibacter</taxon>
    </lineage>
</organism>
<keyword evidence="5" id="KW-0472">Membrane</keyword>
<feature type="transmembrane region" description="Helical" evidence="5">
    <location>
        <begin position="167"/>
        <end position="183"/>
    </location>
</feature>
<dbReference type="CDD" id="cd01949">
    <property type="entry name" value="GGDEF"/>
    <property type="match status" value="1"/>
</dbReference>
<dbReference type="InterPro" id="IPR000160">
    <property type="entry name" value="GGDEF_dom"/>
</dbReference>
<feature type="compositionally biased region" description="Low complexity" evidence="4">
    <location>
        <begin position="13"/>
        <end position="38"/>
    </location>
</feature>
<dbReference type="RefSeq" id="WP_134018646.1">
    <property type="nucleotide sequence ID" value="NZ_SOEC01000011.1"/>
</dbReference>
<dbReference type="PROSITE" id="PS50887">
    <property type="entry name" value="GGDEF"/>
    <property type="match status" value="1"/>
</dbReference>
<dbReference type="PANTHER" id="PTHR45138">
    <property type="entry name" value="REGULATORY COMPONENTS OF SENSORY TRANSDUCTION SYSTEM"/>
    <property type="match status" value="1"/>
</dbReference>
<dbReference type="Pfam" id="PF00990">
    <property type="entry name" value="GGDEF"/>
    <property type="match status" value="1"/>
</dbReference>
<feature type="transmembrane region" description="Helical" evidence="5">
    <location>
        <begin position="142"/>
        <end position="161"/>
    </location>
</feature>
<dbReference type="EMBL" id="SOEC01000011">
    <property type="protein sequence ID" value="TDX28168.1"/>
    <property type="molecule type" value="Genomic_DNA"/>
</dbReference>
<evidence type="ECO:0000313" key="7">
    <source>
        <dbReference type="EMBL" id="TDX28168.1"/>
    </source>
</evidence>
<comment type="caution">
    <text evidence="7">The sequence shown here is derived from an EMBL/GenBank/DDBJ whole genome shotgun (WGS) entry which is preliminary data.</text>
</comment>
<comment type="cofactor">
    <cofactor evidence="1">
        <name>Mg(2+)</name>
        <dbReference type="ChEBI" id="CHEBI:18420"/>
    </cofactor>
</comment>
<feature type="transmembrane region" description="Helical" evidence="5">
    <location>
        <begin position="188"/>
        <end position="205"/>
    </location>
</feature>
<gene>
    <name evidence="7" type="ORF">DFO67_111150</name>
</gene>
<evidence type="ECO:0000313" key="8">
    <source>
        <dbReference type="Proteomes" id="UP000294489"/>
    </source>
</evidence>